<reference evidence="1" key="1">
    <citation type="submission" date="2020-09" db="EMBL/GenBank/DDBJ databases">
        <title>De no assembly of potato wild relative species, Solanum commersonii.</title>
        <authorList>
            <person name="Cho K."/>
        </authorList>
    </citation>
    <scope>NUCLEOTIDE SEQUENCE</scope>
    <source>
        <strain evidence="1">LZ3.2</strain>
        <tissue evidence="1">Leaf</tissue>
    </source>
</reference>
<evidence type="ECO:0000313" key="1">
    <source>
        <dbReference type="EMBL" id="KAG5568180.1"/>
    </source>
</evidence>
<accession>A0A9J5VYD3</accession>
<proteinExistence type="predicted"/>
<comment type="caution">
    <text evidence="1">The sequence shown here is derived from an EMBL/GenBank/DDBJ whole genome shotgun (WGS) entry which is preliminary data.</text>
</comment>
<organism evidence="1 2">
    <name type="scientific">Solanum commersonii</name>
    <name type="common">Commerson's wild potato</name>
    <name type="synonym">Commerson's nightshade</name>
    <dbReference type="NCBI Taxonomy" id="4109"/>
    <lineage>
        <taxon>Eukaryota</taxon>
        <taxon>Viridiplantae</taxon>
        <taxon>Streptophyta</taxon>
        <taxon>Embryophyta</taxon>
        <taxon>Tracheophyta</taxon>
        <taxon>Spermatophyta</taxon>
        <taxon>Magnoliopsida</taxon>
        <taxon>eudicotyledons</taxon>
        <taxon>Gunneridae</taxon>
        <taxon>Pentapetalae</taxon>
        <taxon>asterids</taxon>
        <taxon>lamiids</taxon>
        <taxon>Solanales</taxon>
        <taxon>Solanaceae</taxon>
        <taxon>Solanoideae</taxon>
        <taxon>Solaneae</taxon>
        <taxon>Solanum</taxon>
    </lineage>
</organism>
<protein>
    <submittedName>
        <fullName evidence="1">Uncharacterized protein</fullName>
    </submittedName>
</protein>
<keyword evidence="2" id="KW-1185">Reference proteome</keyword>
<name>A0A9J5VYD3_SOLCO</name>
<dbReference type="OrthoDB" id="1706811at2759"/>
<sequence length="117" mass="13631">MFNLAAEMWKHLKKSYYSGLMAIWSEQDQSFGGNLSYTGFKEGMLERKKTRVFQFLMKLRPDFNPIKANILNRETLPNIDVVFGELIREETYINTLASMDSSYTINATMYTTKGTYK</sequence>
<dbReference type="Proteomes" id="UP000824120">
    <property type="component" value="Unassembled WGS sequence"/>
</dbReference>
<evidence type="ECO:0000313" key="2">
    <source>
        <dbReference type="Proteomes" id="UP000824120"/>
    </source>
</evidence>
<dbReference type="PANTHER" id="PTHR34222:SF83">
    <property type="entry name" value="CCHC-TYPE DOMAIN-CONTAINING PROTEIN"/>
    <property type="match status" value="1"/>
</dbReference>
<dbReference type="AlphaFoldDB" id="A0A9J5VYD3"/>
<gene>
    <name evidence="1" type="ORF">H5410_064800</name>
</gene>
<dbReference type="EMBL" id="JACXVP010000205">
    <property type="protein sequence ID" value="KAG5568180.1"/>
    <property type="molecule type" value="Genomic_DNA"/>
</dbReference>
<dbReference type="PANTHER" id="PTHR34222">
    <property type="entry name" value="GAG_PRE-INTEGRS DOMAIN-CONTAINING PROTEIN"/>
    <property type="match status" value="1"/>
</dbReference>